<feature type="compositionally biased region" description="Polar residues" evidence="11">
    <location>
        <begin position="18"/>
        <end position="27"/>
    </location>
</feature>
<evidence type="ECO:0000256" key="3">
    <source>
        <dbReference type="ARBA" id="ARBA00022792"/>
    </source>
</evidence>
<feature type="compositionally biased region" description="Polar residues" evidence="11">
    <location>
        <begin position="54"/>
        <end position="63"/>
    </location>
</feature>
<dbReference type="Proteomes" id="UP000008064">
    <property type="component" value="Unassembled WGS sequence"/>
</dbReference>
<keyword evidence="7 10" id="KW-0496">Mitochondrion</keyword>
<keyword evidence="3 10" id="KW-0999">Mitochondrion inner membrane</keyword>
<protein>
    <recommendedName>
        <fullName evidence="10">Sensitive to high expression protein 9, mitochondrial</fullName>
    </recommendedName>
</protein>
<sequence>MLRRAARLPATIHSFSSPYSRSITDLSKPSVKPADNVQEPPQSSPDVSPLTDPSGPSQTNSSPYALHSLKDHVRRWSESTAIAVRRRTDEVTSRTSVTFSRLGSQLNHVTGYEEIEALKRQVVNQEAKIKATRQASREAKTAYDDAAAQRSVSQREVNDLLQRKSNWSDGDVSRFTSLVRQDHLYEQDEARAKARVEETEDAVEREFSELMRSILARYHEEQVWSDKIRSASTYGSLAVLGLNLAVFLLAIAVVEPWKRRRLAQTFEKKIEEMNEENATMLNGAMQHLADRFVGQEKLFTRMMDASQKKAVEERARSANTEENALALEALATPAHPPNVVSGRELLFITTSAIAGGFMVYLRSILGSR</sequence>
<dbReference type="GeneID" id="18809218"/>
<feature type="transmembrane region" description="Helical" evidence="10">
    <location>
        <begin position="234"/>
        <end position="254"/>
    </location>
</feature>
<gene>
    <name evidence="12" type="ORF">SERLADRAFT_349528</name>
</gene>
<evidence type="ECO:0000256" key="6">
    <source>
        <dbReference type="ARBA" id="ARBA00023054"/>
    </source>
</evidence>
<evidence type="ECO:0000256" key="2">
    <source>
        <dbReference type="ARBA" id="ARBA00022692"/>
    </source>
</evidence>
<dbReference type="GO" id="GO:0005743">
    <property type="term" value="C:mitochondrial inner membrane"/>
    <property type="evidence" value="ECO:0007669"/>
    <property type="project" value="UniProtKB-SubCell"/>
</dbReference>
<dbReference type="AlphaFoldDB" id="F8NYE6"/>
<keyword evidence="6" id="KW-0175">Coiled coil</keyword>
<evidence type="ECO:0000313" key="12">
    <source>
        <dbReference type="EMBL" id="EGO23617.1"/>
    </source>
</evidence>
<organism>
    <name type="scientific">Serpula lacrymans var. lacrymans (strain S7.9)</name>
    <name type="common">Dry rot fungus</name>
    <dbReference type="NCBI Taxonomy" id="578457"/>
    <lineage>
        <taxon>Eukaryota</taxon>
        <taxon>Fungi</taxon>
        <taxon>Dikarya</taxon>
        <taxon>Basidiomycota</taxon>
        <taxon>Agaricomycotina</taxon>
        <taxon>Agaricomycetes</taxon>
        <taxon>Agaricomycetidae</taxon>
        <taxon>Boletales</taxon>
        <taxon>Coniophorineae</taxon>
        <taxon>Serpulaceae</taxon>
        <taxon>Serpula</taxon>
    </lineage>
</organism>
<evidence type="ECO:0000256" key="1">
    <source>
        <dbReference type="ARBA" id="ARBA00007472"/>
    </source>
</evidence>
<dbReference type="RefSeq" id="XP_007319379.1">
    <property type="nucleotide sequence ID" value="XM_007319317.1"/>
</dbReference>
<comment type="caution">
    <text evidence="10">Lacks conserved residue(s) required for the propagation of feature annotation.</text>
</comment>
<keyword evidence="8 10" id="KW-0472">Membrane</keyword>
<comment type="subcellular location">
    <subcellularLocation>
        <location evidence="10">Mitochondrion inner membrane</location>
        <topology evidence="10">Multi-pass membrane protein</topology>
    </subcellularLocation>
</comment>
<keyword evidence="4 10" id="KW-0809">Transit peptide</keyword>
<comment type="function">
    <text evidence="9">Required for the maintenance of the structure of the mitochondrial inner membrane. Involved in mitochondrial morphology. Causes growth arrest when highly overexpressed.</text>
</comment>
<evidence type="ECO:0000256" key="4">
    <source>
        <dbReference type="ARBA" id="ARBA00022946"/>
    </source>
</evidence>
<evidence type="ECO:0000256" key="9">
    <source>
        <dbReference type="ARBA" id="ARBA00024807"/>
    </source>
</evidence>
<keyword evidence="2 10" id="KW-0812">Transmembrane</keyword>
<reference evidence="12" key="1">
    <citation type="submission" date="2011-04" db="EMBL/GenBank/DDBJ databases">
        <title>Evolution of plant cell wall degrading machinery underlies the functional diversity of forest fungi.</title>
        <authorList>
            <consortium name="US DOE Joint Genome Institute (JGI-PGF)"/>
            <person name="Eastwood D.C."/>
            <person name="Floudas D."/>
            <person name="Binder M."/>
            <person name="Majcherczyk A."/>
            <person name="Schneider P."/>
            <person name="Aerts A."/>
            <person name="Asiegbu F.O."/>
            <person name="Baker S.E."/>
            <person name="Barry K."/>
            <person name="Bendiksby M."/>
            <person name="Blumentritt M."/>
            <person name="Coutinho P.M."/>
            <person name="Cullen D."/>
            <person name="Cullen D."/>
            <person name="Gathman A."/>
            <person name="Goodell B."/>
            <person name="Henrissat B."/>
            <person name="Ihrmark K."/>
            <person name="Kauserud H."/>
            <person name="Kohler A."/>
            <person name="LaButti K."/>
            <person name="Lapidus A."/>
            <person name="Lavin J.L."/>
            <person name="Lee Y.-H."/>
            <person name="Lindquist E."/>
            <person name="Lilly W."/>
            <person name="Lucas S."/>
            <person name="Morin E."/>
            <person name="Murat C."/>
            <person name="Oguiza J.A."/>
            <person name="Park J."/>
            <person name="Pisabarro A.G."/>
            <person name="Riley R."/>
            <person name="Rosling A."/>
            <person name="Salamov A."/>
            <person name="Schmidt O."/>
            <person name="Schmutz J."/>
            <person name="Skrede I."/>
            <person name="Stenlid J."/>
            <person name="Wiebenga A."/>
            <person name="Xie X."/>
            <person name="Kues U."/>
            <person name="Hibbett D.S."/>
            <person name="Hoffmeister D."/>
            <person name="Hogberg N."/>
            <person name="Martin F."/>
            <person name="Grigoriev I.V."/>
            <person name="Watkinson S.C."/>
        </authorList>
    </citation>
    <scope>NUCLEOTIDE SEQUENCE</scope>
    <source>
        <strain evidence="12">S7.9</strain>
    </source>
</reference>
<feature type="region of interest" description="Disordered" evidence="11">
    <location>
        <begin position="18"/>
        <end position="64"/>
    </location>
</feature>
<evidence type="ECO:0000256" key="7">
    <source>
        <dbReference type="ARBA" id="ARBA00023128"/>
    </source>
</evidence>
<accession>F8NYE6</accession>
<comment type="similarity">
    <text evidence="1 10">Belongs to the SHE9 family.</text>
</comment>
<name>F8NYE6_SERL9</name>
<comment type="subunit">
    <text evidence="10">Homooligomer.</text>
</comment>
<dbReference type="OrthoDB" id="5595506at2759"/>
<evidence type="ECO:0000256" key="5">
    <source>
        <dbReference type="ARBA" id="ARBA00022989"/>
    </source>
</evidence>
<dbReference type="PANTHER" id="PTHR31961">
    <property type="entry name" value="SENSITIVE TO HIGH EXPRESSION PROTEIN 9, MITOCHONDRIAL"/>
    <property type="match status" value="1"/>
</dbReference>
<dbReference type="HOGENOM" id="CLU_025632_3_1_1"/>
<evidence type="ECO:0000256" key="10">
    <source>
        <dbReference type="RuleBase" id="RU364128"/>
    </source>
</evidence>
<dbReference type="Pfam" id="PF05546">
    <property type="entry name" value="She9_MDM33"/>
    <property type="match status" value="1"/>
</dbReference>
<dbReference type="PANTHER" id="PTHR31961:SF3">
    <property type="entry name" value="SENSITIVE TO HIGH EXPRESSION PROTEIN 9, MITOCHONDRIAL"/>
    <property type="match status" value="1"/>
</dbReference>
<dbReference type="InterPro" id="IPR008839">
    <property type="entry name" value="MDM33_fungi"/>
</dbReference>
<keyword evidence="5 10" id="KW-1133">Transmembrane helix</keyword>
<dbReference type="GO" id="GO:0007007">
    <property type="term" value="P:inner mitochondrial membrane organization"/>
    <property type="evidence" value="ECO:0007669"/>
    <property type="project" value="TreeGrafter"/>
</dbReference>
<dbReference type="EMBL" id="GL945435">
    <property type="protein sequence ID" value="EGO23617.1"/>
    <property type="molecule type" value="Genomic_DNA"/>
</dbReference>
<evidence type="ECO:0000256" key="11">
    <source>
        <dbReference type="SAM" id="MobiDB-lite"/>
    </source>
</evidence>
<proteinExistence type="inferred from homology"/>
<evidence type="ECO:0000256" key="8">
    <source>
        <dbReference type="ARBA" id="ARBA00023136"/>
    </source>
</evidence>
<dbReference type="KEGG" id="sla:SERLADRAFT_349528"/>